<evidence type="ECO:0000259" key="11">
    <source>
        <dbReference type="Pfam" id="PF02518"/>
    </source>
</evidence>
<dbReference type="Pfam" id="PF07730">
    <property type="entry name" value="HisKA_3"/>
    <property type="match status" value="1"/>
</dbReference>
<keyword evidence="5" id="KW-0547">Nucleotide-binding</keyword>
<dbReference type="Gene3D" id="1.20.5.1930">
    <property type="match status" value="1"/>
</dbReference>
<feature type="domain" description="Signal transduction histidine kinase subgroup 3 dimerisation and phosphoacceptor" evidence="12">
    <location>
        <begin position="258"/>
        <end position="321"/>
    </location>
</feature>
<protein>
    <recommendedName>
        <fullName evidence="2">histidine kinase</fullName>
        <ecNumber evidence="2">2.7.13.3</ecNumber>
    </recommendedName>
</protein>
<keyword evidence="7" id="KW-0067">ATP-binding</keyword>
<reference evidence="14" key="1">
    <citation type="journal article" date="2019" name="Int. J. Syst. Evol. Microbiol.">
        <title>The Global Catalogue of Microorganisms (GCM) 10K type strain sequencing project: providing services to taxonomists for standard genome sequencing and annotation.</title>
        <authorList>
            <consortium name="The Broad Institute Genomics Platform"/>
            <consortium name="The Broad Institute Genome Sequencing Center for Infectious Disease"/>
            <person name="Wu L."/>
            <person name="Ma J."/>
        </authorList>
    </citation>
    <scope>NUCLEOTIDE SEQUENCE [LARGE SCALE GENOMIC DNA]</scope>
    <source>
        <strain evidence="14">JCM 17326</strain>
    </source>
</reference>
<feature type="transmembrane region" description="Helical" evidence="10">
    <location>
        <begin position="209"/>
        <end position="229"/>
    </location>
</feature>
<evidence type="ECO:0000256" key="10">
    <source>
        <dbReference type="SAM" id="Phobius"/>
    </source>
</evidence>
<keyword evidence="10" id="KW-1133">Transmembrane helix</keyword>
<proteinExistence type="predicted"/>
<evidence type="ECO:0000256" key="1">
    <source>
        <dbReference type="ARBA" id="ARBA00000085"/>
    </source>
</evidence>
<dbReference type="InterPro" id="IPR050482">
    <property type="entry name" value="Sensor_HK_TwoCompSys"/>
</dbReference>
<dbReference type="CDD" id="cd16917">
    <property type="entry name" value="HATPase_UhpB-NarQ-NarX-like"/>
    <property type="match status" value="1"/>
</dbReference>
<evidence type="ECO:0000313" key="14">
    <source>
        <dbReference type="Proteomes" id="UP001500630"/>
    </source>
</evidence>
<keyword evidence="8" id="KW-0902">Two-component regulatory system</keyword>
<evidence type="ECO:0000256" key="8">
    <source>
        <dbReference type="ARBA" id="ARBA00023012"/>
    </source>
</evidence>
<keyword evidence="6" id="KW-0418">Kinase</keyword>
<comment type="caution">
    <text evidence="13">The sequence shown here is derived from an EMBL/GenBank/DDBJ whole genome shotgun (WGS) entry which is preliminary data.</text>
</comment>
<keyword evidence="3" id="KW-0597">Phosphoprotein</keyword>
<evidence type="ECO:0000256" key="4">
    <source>
        <dbReference type="ARBA" id="ARBA00022679"/>
    </source>
</evidence>
<evidence type="ECO:0000256" key="3">
    <source>
        <dbReference type="ARBA" id="ARBA00022553"/>
    </source>
</evidence>
<dbReference type="PANTHER" id="PTHR24421">
    <property type="entry name" value="NITRATE/NITRITE SENSOR PROTEIN NARX-RELATED"/>
    <property type="match status" value="1"/>
</dbReference>
<feature type="compositionally biased region" description="Polar residues" evidence="9">
    <location>
        <begin position="351"/>
        <end position="365"/>
    </location>
</feature>
<feature type="transmembrane region" description="Helical" evidence="10">
    <location>
        <begin position="143"/>
        <end position="175"/>
    </location>
</feature>
<dbReference type="InterPro" id="IPR003594">
    <property type="entry name" value="HATPase_dom"/>
</dbReference>
<dbReference type="Gene3D" id="3.30.565.10">
    <property type="entry name" value="Histidine kinase-like ATPase, C-terminal domain"/>
    <property type="match status" value="1"/>
</dbReference>
<dbReference type="InterPro" id="IPR011712">
    <property type="entry name" value="Sig_transdc_His_kin_sub3_dim/P"/>
</dbReference>
<evidence type="ECO:0000256" key="2">
    <source>
        <dbReference type="ARBA" id="ARBA00012438"/>
    </source>
</evidence>
<feature type="region of interest" description="Disordered" evidence="9">
    <location>
        <begin position="326"/>
        <end position="378"/>
    </location>
</feature>
<feature type="compositionally biased region" description="Pro residues" evidence="9">
    <location>
        <begin position="97"/>
        <end position="109"/>
    </location>
</feature>
<sequence length="501" mass="53099">MRGVSRRRDNVLMTVLWERLMWRQYMMDVLRPDETRLRPSRRALAGDLVLAILLTALAVVAVTGMRASDGSTGDGSAGDGGVSARSWPLAESLQLRPSPPARPSAPSRPGPRAADEPGGQGPYPPLMVLATLPLAVRRRYPLAAFWMVVLAALVTHENATWITVLACAVAAYGALAYSRHRVAAAGGIVLAAVLTGVIFQDVVPALPPWAGPVVVLFGAGALAGSVRFWQGRLKAGRDRISALQRAQDDAMRRAVEEERARIAAELHDIVTHNVSVMVIQAGAARKVMDAEPGESKRALLAIEAGGRAAMSELRHVMGLLAASPGRAEDEWPSQDEPQLGPELGPEDGAGSRNSSEPLSGRTSSPEPEPRFRLEPQPGLNQLDALVARVRDAGIRVGVELSLPPDPLPAGVDLAAYRVVQEALTNTIKHAAGADAFVVVGHRGGRLEIEVTDAGGTRCDPSPAGDGRGLIGLRERLAVYGGTLDTGLRPGGGYRIMARIPW</sequence>
<gene>
    <name evidence="13" type="ORF">GCM10022419_084150</name>
</gene>
<dbReference type="EMBL" id="BAABDQ010000024">
    <property type="protein sequence ID" value="GAA3588930.1"/>
    <property type="molecule type" value="Genomic_DNA"/>
</dbReference>
<dbReference type="Proteomes" id="UP001500630">
    <property type="component" value="Unassembled WGS sequence"/>
</dbReference>
<comment type="catalytic activity">
    <reaction evidence="1">
        <text>ATP + protein L-histidine = ADP + protein N-phospho-L-histidine.</text>
        <dbReference type="EC" id="2.7.13.3"/>
    </reaction>
</comment>
<evidence type="ECO:0000313" key="13">
    <source>
        <dbReference type="EMBL" id="GAA3588930.1"/>
    </source>
</evidence>
<keyword evidence="4" id="KW-0808">Transferase</keyword>
<dbReference type="Pfam" id="PF02518">
    <property type="entry name" value="HATPase_c"/>
    <property type="match status" value="1"/>
</dbReference>
<dbReference type="EC" id="2.7.13.3" evidence="2"/>
<feature type="transmembrane region" description="Helical" evidence="10">
    <location>
        <begin position="182"/>
        <end position="203"/>
    </location>
</feature>
<organism evidence="13 14">
    <name type="scientific">Nonomuraea rosea</name>
    <dbReference type="NCBI Taxonomy" id="638574"/>
    <lineage>
        <taxon>Bacteria</taxon>
        <taxon>Bacillati</taxon>
        <taxon>Actinomycetota</taxon>
        <taxon>Actinomycetes</taxon>
        <taxon>Streptosporangiales</taxon>
        <taxon>Streptosporangiaceae</taxon>
        <taxon>Nonomuraea</taxon>
    </lineage>
</organism>
<feature type="transmembrane region" description="Helical" evidence="10">
    <location>
        <begin position="44"/>
        <end position="65"/>
    </location>
</feature>
<feature type="region of interest" description="Disordered" evidence="9">
    <location>
        <begin position="93"/>
        <end position="120"/>
    </location>
</feature>
<dbReference type="SUPFAM" id="SSF55874">
    <property type="entry name" value="ATPase domain of HSP90 chaperone/DNA topoisomerase II/histidine kinase"/>
    <property type="match status" value="1"/>
</dbReference>
<dbReference type="PANTHER" id="PTHR24421:SF10">
    <property type="entry name" value="NITRATE_NITRITE SENSOR PROTEIN NARQ"/>
    <property type="match status" value="1"/>
</dbReference>
<dbReference type="InterPro" id="IPR036890">
    <property type="entry name" value="HATPase_C_sf"/>
</dbReference>
<name>A0ABP6YUF6_9ACTN</name>
<keyword evidence="10" id="KW-0472">Membrane</keyword>
<keyword evidence="14" id="KW-1185">Reference proteome</keyword>
<accession>A0ABP6YUF6</accession>
<evidence type="ECO:0000256" key="9">
    <source>
        <dbReference type="SAM" id="MobiDB-lite"/>
    </source>
</evidence>
<evidence type="ECO:0000256" key="6">
    <source>
        <dbReference type="ARBA" id="ARBA00022777"/>
    </source>
</evidence>
<feature type="domain" description="Histidine kinase/HSP90-like ATPase" evidence="11">
    <location>
        <begin position="413"/>
        <end position="500"/>
    </location>
</feature>
<evidence type="ECO:0000259" key="12">
    <source>
        <dbReference type="Pfam" id="PF07730"/>
    </source>
</evidence>
<keyword evidence="10" id="KW-0812">Transmembrane</keyword>
<evidence type="ECO:0000256" key="7">
    <source>
        <dbReference type="ARBA" id="ARBA00022840"/>
    </source>
</evidence>
<evidence type="ECO:0000256" key="5">
    <source>
        <dbReference type="ARBA" id="ARBA00022741"/>
    </source>
</evidence>